<comment type="subcellular location">
    <subcellularLocation>
        <location evidence="1">Membrane</location>
        <topology evidence="1">Multi-pass membrane protein</topology>
    </subcellularLocation>
</comment>
<keyword evidence="4 5" id="KW-0472">Membrane</keyword>
<dbReference type="GO" id="GO:0005886">
    <property type="term" value="C:plasma membrane"/>
    <property type="evidence" value="ECO:0007669"/>
    <property type="project" value="TreeGrafter"/>
</dbReference>
<dbReference type="PANTHER" id="PTHR43461">
    <property type="entry name" value="TRANSMEMBRANE PROTEIN 256"/>
    <property type="match status" value="1"/>
</dbReference>
<evidence type="ECO:0000256" key="2">
    <source>
        <dbReference type="ARBA" id="ARBA00022692"/>
    </source>
</evidence>
<evidence type="ECO:0000313" key="6">
    <source>
        <dbReference type="EMBL" id="CUV10118.1"/>
    </source>
</evidence>
<dbReference type="AlphaFoldDB" id="A0A160VH69"/>
<feature type="transmembrane region" description="Helical" evidence="5">
    <location>
        <begin position="71"/>
        <end position="89"/>
    </location>
</feature>
<dbReference type="PANTHER" id="PTHR43461:SF1">
    <property type="entry name" value="TRANSMEMBRANE PROTEIN 256"/>
    <property type="match status" value="1"/>
</dbReference>
<evidence type="ECO:0000256" key="4">
    <source>
        <dbReference type="ARBA" id="ARBA00023136"/>
    </source>
</evidence>
<evidence type="ECO:0000256" key="5">
    <source>
        <dbReference type="SAM" id="Phobius"/>
    </source>
</evidence>
<proteinExistence type="predicted"/>
<evidence type="ECO:0000256" key="3">
    <source>
        <dbReference type="ARBA" id="ARBA00022989"/>
    </source>
</evidence>
<sequence>MKSWIIFGALLAALAVLLGAFGAHGLKGKISPEDLTIFETGVRYHMYHALGLILMSVLGLYYYPEMIQLPAILLSVGILLFSGSLYILVLTGLRWMGAITPIGGVAFIAGWLLLAYRMFKV</sequence>
<keyword evidence="3 5" id="KW-1133">Transmembrane helix</keyword>
<dbReference type="Pfam" id="PF04241">
    <property type="entry name" value="DUF423"/>
    <property type="match status" value="1"/>
</dbReference>
<reference evidence="6" key="1">
    <citation type="submission" date="2015-10" db="EMBL/GenBank/DDBJ databases">
        <authorList>
            <person name="Gilbert D.G."/>
        </authorList>
    </citation>
    <scope>NUCLEOTIDE SEQUENCE</scope>
</reference>
<organism evidence="6">
    <name type="scientific">hydrothermal vent metagenome</name>
    <dbReference type="NCBI Taxonomy" id="652676"/>
    <lineage>
        <taxon>unclassified sequences</taxon>
        <taxon>metagenomes</taxon>
        <taxon>ecological metagenomes</taxon>
    </lineage>
</organism>
<feature type="transmembrane region" description="Helical" evidence="5">
    <location>
        <begin position="95"/>
        <end position="116"/>
    </location>
</feature>
<keyword evidence="2 5" id="KW-0812">Transmembrane</keyword>
<evidence type="ECO:0000256" key="1">
    <source>
        <dbReference type="ARBA" id="ARBA00004141"/>
    </source>
</evidence>
<feature type="transmembrane region" description="Helical" evidence="5">
    <location>
        <begin position="46"/>
        <end position="64"/>
    </location>
</feature>
<protein>
    <submittedName>
        <fullName evidence="6">COG2363</fullName>
    </submittedName>
</protein>
<name>A0A160VH69_9ZZZZ</name>
<dbReference type="EMBL" id="FAXC01000360">
    <property type="protein sequence ID" value="CUV10118.1"/>
    <property type="molecule type" value="Genomic_DNA"/>
</dbReference>
<gene>
    <name evidence="6" type="ORF">MGWOODY_Mmi12</name>
</gene>
<dbReference type="InterPro" id="IPR006696">
    <property type="entry name" value="DUF423"/>
</dbReference>
<accession>A0A160VH69</accession>